<name>A0A6J4J2F0_9BACT</name>
<accession>A0A6J4J2F0</accession>
<organism evidence="1">
    <name type="scientific">uncultured Adhaeribacter sp</name>
    <dbReference type="NCBI Taxonomy" id="448109"/>
    <lineage>
        <taxon>Bacteria</taxon>
        <taxon>Pseudomonadati</taxon>
        <taxon>Bacteroidota</taxon>
        <taxon>Cytophagia</taxon>
        <taxon>Cytophagales</taxon>
        <taxon>Hymenobacteraceae</taxon>
        <taxon>Adhaeribacter</taxon>
        <taxon>environmental samples</taxon>
    </lineage>
</organism>
<protein>
    <submittedName>
        <fullName evidence="1">Uncharacterized protein</fullName>
    </submittedName>
</protein>
<feature type="non-terminal residue" evidence="1">
    <location>
        <position position="45"/>
    </location>
</feature>
<gene>
    <name evidence="1" type="ORF">AVDCRST_MAG95-2602</name>
</gene>
<proteinExistence type="predicted"/>
<reference evidence="1" key="1">
    <citation type="submission" date="2020-02" db="EMBL/GenBank/DDBJ databases">
        <authorList>
            <person name="Meier V. D."/>
        </authorList>
    </citation>
    <scope>NUCLEOTIDE SEQUENCE</scope>
    <source>
        <strain evidence="1">AVDCRST_MAG95</strain>
    </source>
</reference>
<feature type="non-terminal residue" evidence="1">
    <location>
        <position position="1"/>
    </location>
</feature>
<dbReference type="EMBL" id="CADCTJ010000814">
    <property type="protein sequence ID" value="CAA9267591.1"/>
    <property type="molecule type" value="Genomic_DNA"/>
</dbReference>
<sequence length="45" mass="5320">EITNICTNLQAFRTGIYSAEYLRSRVRFKQNRAAFCAIYTHYLCL</sequence>
<dbReference type="AlphaFoldDB" id="A0A6J4J2F0"/>
<evidence type="ECO:0000313" key="1">
    <source>
        <dbReference type="EMBL" id="CAA9267591.1"/>
    </source>
</evidence>